<reference evidence="3 4" key="1">
    <citation type="submission" date="2019-05" db="EMBL/GenBank/DDBJ databases">
        <title>Draft genome sequence of Nonomuraea zeae DSM 100528.</title>
        <authorList>
            <person name="Saricaoglu S."/>
            <person name="Isik K."/>
        </authorList>
    </citation>
    <scope>NUCLEOTIDE SEQUENCE [LARGE SCALE GENOMIC DNA]</scope>
    <source>
        <strain evidence="3 4">DSM 100528</strain>
    </source>
</reference>
<dbReference type="OrthoDB" id="668782at2"/>
<evidence type="ECO:0000256" key="1">
    <source>
        <dbReference type="ARBA" id="ARBA00007689"/>
    </source>
</evidence>
<gene>
    <name evidence="3" type="ORF">ETD85_43855</name>
</gene>
<dbReference type="SUPFAM" id="SSF54909">
    <property type="entry name" value="Dimeric alpha+beta barrel"/>
    <property type="match status" value="1"/>
</dbReference>
<name>A0A5S4FZP5_9ACTN</name>
<dbReference type="InterPro" id="IPR005545">
    <property type="entry name" value="YCII"/>
</dbReference>
<keyword evidence="4" id="KW-1185">Reference proteome</keyword>
<dbReference type="AlphaFoldDB" id="A0A5S4FZP5"/>
<dbReference type="PANTHER" id="PTHR35174:SF3">
    <property type="entry name" value="BLL7171 PROTEIN"/>
    <property type="match status" value="1"/>
</dbReference>
<dbReference type="RefSeq" id="WP_138695760.1">
    <property type="nucleotide sequence ID" value="NZ_JBHSAZ010000114.1"/>
</dbReference>
<comment type="caution">
    <text evidence="3">The sequence shown here is derived from an EMBL/GenBank/DDBJ whole genome shotgun (WGS) entry which is preliminary data.</text>
</comment>
<sequence>MKYMLLINSSADDTDNTGGASFEEWMTYDKNVRESGVYVSGHSLADLTTATTVRVGPSGERTVTDGPFAETREILGGYYVIDVPDLDVALDWAARCPGARGGGSVVVRPVAEFD</sequence>
<dbReference type="PANTHER" id="PTHR35174">
    <property type="entry name" value="BLL7171 PROTEIN-RELATED"/>
    <property type="match status" value="1"/>
</dbReference>
<comment type="similarity">
    <text evidence="1">Belongs to the YciI family.</text>
</comment>
<dbReference type="InterPro" id="IPR011008">
    <property type="entry name" value="Dimeric_a/b-barrel"/>
</dbReference>
<evidence type="ECO:0000313" key="3">
    <source>
        <dbReference type="EMBL" id="TMR26062.1"/>
    </source>
</evidence>
<evidence type="ECO:0000313" key="4">
    <source>
        <dbReference type="Proteomes" id="UP000306628"/>
    </source>
</evidence>
<accession>A0A5S4FZP5</accession>
<evidence type="ECO:0000259" key="2">
    <source>
        <dbReference type="Pfam" id="PF03795"/>
    </source>
</evidence>
<organism evidence="3 4">
    <name type="scientific">Nonomuraea zeae</name>
    <dbReference type="NCBI Taxonomy" id="1642303"/>
    <lineage>
        <taxon>Bacteria</taxon>
        <taxon>Bacillati</taxon>
        <taxon>Actinomycetota</taxon>
        <taxon>Actinomycetes</taxon>
        <taxon>Streptosporangiales</taxon>
        <taxon>Streptosporangiaceae</taxon>
        <taxon>Nonomuraea</taxon>
    </lineage>
</organism>
<feature type="domain" description="YCII-related" evidence="2">
    <location>
        <begin position="1"/>
        <end position="113"/>
    </location>
</feature>
<protein>
    <submittedName>
        <fullName evidence="3">YciI family protein</fullName>
    </submittedName>
</protein>
<proteinExistence type="inferred from homology"/>
<dbReference type="Pfam" id="PF03795">
    <property type="entry name" value="YCII"/>
    <property type="match status" value="1"/>
</dbReference>
<dbReference type="Proteomes" id="UP000306628">
    <property type="component" value="Unassembled WGS sequence"/>
</dbReference>
<dbReference type="Gene3D" id="3.30.70.1060">
    <property type="entry name" value="Dimeric alpha+beta barrel"/>
    <property type="match status" value="1"/>
</dbReference>
<dbReference type="EMBL" id="VCKX01000211">
    <property type="protein sequence ID" value="TMR26062.1"/>
    <property type="molecule type" value="Genomic_DNA"/>
</dbReference>